<feature type="transmembrane region" description="Helical" evidence="1">
    <location>
        <begin position="6"/>
        <end position="26"/>
    </location>
</feature>
<dbReference type="InterPro" id="IPR054381">
    <property type="entry name" value="CydS"/>
</dbReference>
<keyword evidence="1" id="KW-1133">Transmembrane helix</keyword>
<organism evidence="2 3">
    <name type="scientific">Cytobacillus purgationiresistens</name>
    <dbReference type="NCBI Taxonomy" id="863449"/>
    <lineage>
        <taxon>Bacteria</taxon>
        <taxon>Bacillati</taxon>
        <taxon>Bacillota</taxon>
        <taxon>Bacilli</taxon>
        <taxon>Bacillales</taxon>
        <taxon>Bacillaceae</taxon>
        <taxon>Cytobacillus</taxon>
    </lineage>
</organism>
<reference evidence="2 3" key="1">
    <citation type="submission" date="2023-07" db="EMBL/GenBank/DDBJ databases">
        <title>Genomic Encyclopedia of Type Strains, Phase IV (KMG-IV): sequencing the most valuable type-strain genomes for metagenomic binning, comparative biology and taxonomic classification.</title>
        <authorList>
            <person name="Goeker M."/>
        </authorList>
    </citation>
    <scope>NUCLEOTIDE SEQUENCE [LARGE SCALE GENOMIC DNA]</scope>
    <source>
        <strain evidence="2 3">DSM 23494</strain>
    </source>
</reference>
<evidence type="ECO:0000313" key="2">
    <source>
        <dbReference type="EMBL" id="MDQ0270543.1"/>
    </source>
</evidence>
<keyword evidence="1" id="KW-0472">Membrane</keyword>
<comment type="caution">
    <text evidence="2">The sequence shown here is derived from an EMBL/GenBank/DDBJ whole genome shotgun (WGS) entry which is preliminary data.</text>
</comment>
<evidence type="ECO:0000313" key="3">
    <source>
        <dbReference type="Proteomes" id="UP001238088"/>
    </source>
</evidence>
<accession>A0ABU0AJF2</accession>
<name>A0ABU0AJF2_9BACI</name>
<dbReference type="RefSeq" id="WP_370875003.1">
    <property type="nucleotide sequence ID" value="NZ_JAUSUB010000009.1"/>
</dbReference>
<dbReference type="Pfam" id="PF22282">
    <property type="entry name" value="CydS"/>
    <property type="match status" value="1"/>
</dbReference>
<dbReference type="Proteomes" id="UP001238088">
    <property type="component" value="Unassembled WGS sequence"/>
</dbReference>
<proteinExistence type="predicted"/>
<gene>
    <name evidence="2" type="ORF">J2S17_002418</name>
</gene>
<sequence length="31" mass="3543">MNQFIILYAPFIIVFLSIAVGFWAALKDDLI</sequence>
<keyword evidence="3" id="KW-1185">Reference proteome</keyword>
<protein>
    <submittedName>
        <fullName evidence="2">Uncharacterized protein</fullName>
    </submittedName>
</protein>
<keyword evidence="1" id="KW-0812">Transmembrane</keyword>
<evidence type="ECO:0000256" key="1">
    <source>
        <dbReference type="SAM" id="Phobius"/>
    </source>
</evidence>
<dbReference type="EMBL" id="JAUSUB010000009">
    <property type="protein sequence ID" value="MDQ0270543.1"/>
    <property type="molecule type" value="Genomic_DNA"/>
</dbReference>